<geneLocation type="plasmid" evidence="3 5">
    <name>unnamed2</name>
</geneLocation>
<proteinExistence type="predicted"/>
<evidence type="ECO:0000313" key="3">
    <source>
        <dbReference type="EMBL" id="QLG90036.1"/>
    </source>
</evidence>
<keyword evidence="1" id="KW-1133">Transmembrane helix</keyword>
<reference evidence="3 5" key="1">
    <citation type="submission" date="2020-07" db="EMBL/GenBank/DDBJ databases">
        <title>Complete genome sequence of Chitinibacter sp. 2T18.</title>
        <authorList>
            <person name="Bae J.-W."/>
            <person name="Choi J.-W."/>
        </authorList>
    </citation>
    <scope>NUCLEOTIDE SEQUENCE [LARGE SCALE GENOMIC DNA]</scope>
    <source>
        <strain evidence="3 5">2T18</strain>
        <plasmid evidence="3 5">unnamed2</plasmid>
    </source>
</reference>
<dbReference type="AlphaFoldDB" id="A0A7H9BNT5"/>
<dbReference type="InterPro" id="IPR020369">
    <property type="entry name" value="Mobilisation_protein_B"/>
</dbReference>
<dbReference type="Proteomes" id="UP000509597">
    <property type="component" value="Plasmid unnamed2"/>
</dbReference>
<dbReference type="RefSeq" id="WP_008168805.1">
    <property type="nucleotide sequence ID" value="NZ_CP058628.1"/>
</dbReference>
<keyword evidence="3" id="KW-0614">Plasmid</keyword>
<dbReference type="KEGG" id="chiz:HQ393_16845"/>
<organism evidence="3 5">
    <name type="scientific">Chitinibacter bivalviorum</name>
    <dbReference type="NCBI Taxonomy" id="2739434"/>
    <lineage>
        <taxon>Bacteria</taxon>
        <taxon>Pseudomonadati</taxon>
        <taxon>Pseudomonadota</taxon>
        <taxon>Betaproteobacteria</taxon>
        <taxon>Neisseriales</taxon>
        <taxon>Chitinibacteraceae</taxon>
        <taxon>Chitinibacter</taxon>
    </lineage>
</organism>
<evidence type="ECO:0000256" key="1">
    <source>
        <dbReference type="SAM" id="Phobius"/>
    </source>
</evidence>
<dbReference type="Gene3D" id="1.20.5.1230">
    <property type="entry name" value="Apolipoprotein A-I"/>
    <property type="match status" value="1"/>
</dbReference>
<evidence type="ECO:0000313" key="5">
    <source>
        <dbReference type="Proteomes" id="UP000509597"/>
    </source>
</evidence>
<dbReference type="Pfam" id="PF17511">
    <property type="entry name" value="Mobilization_B"/>
    <property type="match status" value="1"/>
</dbReference>
<dbReference type="KEGG" id="chiz:HQ393_16945"/>
<accession>A0A7H9BNT5</accession>
<protein>
    <submittedName>
        <fullName evidence="3">Mobilization protein</fullName>
    </submittedName>
</protein>
<evidence type="ECO:0000313" key="4">
    <source>
        <dbReference type="EMBL" id="QLG90041.1"/>
    </source>
</evidence>
<dbReference type="EMBL" id="CP058628">
    <property type="protein sequence ID" value="QLG90031.1"/>
    <property type="molecule type" value="Genomic_DNA"/>
</dbReference>
<keyword evidence="1" id="KW-0472">Membrane</keyword>
<keyword evidence="1" id="KW-0812">Transmembrane</keyword>
<dbReference type="EMBL" id="CP058628">
    <property type="protein sequence ID" value="QLG90036.1"/>
    <property type="molecule type" value="Genomic_DNA"/>
</dbReference>
<keyword evidence="5" id="KW-1185">Reference proteome</keyword>
<sequence>MSKTETLRQSAAASNETRLERLASQIETVRQAKHQSAEDLAATLEPLAQAMAALADETRQTLAEIDRKSREQGETFTRQLSESVKGYKDAVAAASQAAESLNQAGQRMEWRHYGLAVVTGLVTAALVSGFWLWLAPPKVQNMLDAQAVAEYLKPAVIEALKPSRGR</sequence>
<dbReference type="EMBL" id="CP058628">
    <property type="protein sequence ID" value="QLG90041.1"/>
    <property type="molecule type" value="Genomic_DNA"/>
</dbReference>
<gene>
    <name evidence="2" type="ORF">HQ393_16845</name>
    <name evidence="3" type="ORF">HQ393_16945</name>
    <name evidence="4" type="ORF">HQ393_17045</name>
</gene>
<evidence type="ECO:0000313" key="2">
    <source>
        <dbReference type="EMBL" id="QLG90031.1"/>
    </source>
</evidence>
<name>A0A7H9BNT5_9NEIS</name>
<feature type="transmembrane region" description="Helical" evidence="1">
    <location>
        <begin position="113"/>
        <end position="134"/>
    </location>
</feature>
<dbReference type="KEGG" id="chiz:HQ393_17045"/>